<dbReference type="Pfam" id="PF02806">
    <property type="entry name" value="Alpha-amylase_C"/>
    <property type="match status" value="1"/>
</dbReference>
<proteinExistence type="predicted"/>
<dbReference type="GO" id="GO:0043169">
    <property type="term" value="F:cation binding"/>
    <property type="evidence" value="ECO:0007669"/>
    <property type="project" value="InterPro"/>
</dbReference>
<dbReference type="EMBL" id="DXIJ01000079">
    <property type="protein sequence ID" value="HIV85945.1"/>
    <property type="molecule type" value="Genomic_DNA"/>
</dbReference>
<dbReference type="SUPFAM" id="SSF51011">
    <property type="entry name" value="Glycosyl hydrolase domain"/>
    <property type="match status" value="1"/>
</dbReference>
<name>A0A9D1PS83_9FIRM</name>
<comment type="caution">
    <text evidence="2">The sequence shown here is derived from an EMBL/GenBank/DDBJ whole genome shotgun (WGS) entry which is preliminary data.</text>
</comment>
<organism evidence="2 3">
    <name type="scientific">Candidatus Monoglobus merdigallinarum</name>
    <dbReference type="NCBI Taxonomy" id="2838698"/>
    <lineage>
        <taxon>Bacteria</taxon>
        <taxon>Bacillati</taxon>
        <taxon>Bacillota</taxon>
        <taxon>Clostridia</taxon>
        <taxon>Monoglobales</taxon>
        <taxon>Monoglobaceae</taxon>
        <taxon>Monoglobus</taxon>
    </lineage>
</organism>
<evidence type="ECO:0000313" key="3">
    <source>
        <dbReference type="Proteomes" id="UP000824162"/>
    </source>
</evidence>
<accession>A0A9D1PS83</accession>
<reference evidence="2" key="2">
    <citation type="submission" date="2021-04" db="EMBL/GenBank/DDBJ databases">
        <authorList>
            <person name="Gilroy R."/>
        </authorList>
    </citation>
    <scope>NUCLEOTIDE SEQUENCE</scope>
    <source>
        <strain evidence="2">5790</strain>
    </source>
</reference>
<sequence>NEIAQFREWDEKVQQDWSILKYPLHDAFFRFIGDLCRVYRYNEPLFNGEYNMANFKWHEIDAYGALVFERGYEDGERCLVCMNFIDMPIENCKLEVENCSSLKLLINSDADIYGGSTEMDKSGITILEYSTESSTLLLNLPPFSGQILKIK</sequence>
<feature type="non-terminal residue" evidence="2">
    <location>
        <position position="1"/>
    </location>
</feature>
<dbReference type="InterPro" id="IPR006048">
    <property type="entry name" value="A-amylase/branching_C"/>
</dbReference>
<evidence type="ECO:0000313" key="2">
    <source>
        <dbReference type="EMBL" id="HIV85945.1"/>
    </source>
</evidence>
<dbReference type="Gene3D" id="2.60.40.1180">
    <property type="entry name" value="Golgi alpha-mannosidase II"/>
    <property type="match status" value="1"/>
</dbReference>
<protein>
    <submittedName>
        <fullName evidence="2">Alpha amylase C-terminal domain-containing protein</fullName>
    </submittedName>
</protein>
<dbReference type="Proteomes" id="UP000824162">
    <property type="component" value="Unassembled WGS sequence"/>
</dbReference>
<dbReference type="GO" id="GO:0003824">
    <property type="term" value="F:catalytic activity"/>
    <property type="evidence" value="ECO:0007669"/>
    <property type="project" value="InterPro"/>
</dbReference>
<dbReference type="GO" id="GO:0005975">
    <property type="term" value="P:carbohydrate metabolic process"/>
    <property type="evidence" value="ECO:0007669"/>
    <property type="project" value="InterPro"/>
</dbReference>
<evidence type="ECO:0000259" key="1">
    <source>
        <dbReference type="Pfam" id="PF02806"/>
    </source>
</evidence>
<gene>
    <name evidence="2" type="ORF">H9900_03955</name>
</gene>
<feature type="domain" description="Alpha-amylase/branching enzyme C-terminal all beta" evidence="1">
    <location>
        <begin position="65"/>
        <end position="150"/>
    </location>
</feature>
<dbReference type="InterPro" id="IPR013780">
    <property type="entry name" value="Glyco_hydro_b"/>
</dbReference>
<dbReference type="AlphaFoldDB" id="A0A9D1PS83"/>
<reference evidence="2" key="1">
    <citation type="journal article" date="2021" name="PeerJ">
        <title>Extensive microbial diversity within the chicken gut microbiome revealed by metagenomics and culture.</title>
        <authorList>
            <person name="Gilroy R."/>
            <person name="Ravi A."/>
            <person name="Getino M."/>
            <person name="Pursley I."/>
            <person name="Horton D.L."/>
            <person name="Alikhan N.F."/>
            <person name="Baker D."/>
            <person name="Gharbi K."/>
            <person name="Hall N."/>
            <person name="Watson M."/>
            <person name="Adriaenssens E.M."/>
            <person name="Foster-Nyarko E."/>
            <person name="Jarju S."/>
            <person name="Secka A."/>
            <person name="Antonio M."/>
            <person name="Oren A."/>
            <person name="Chaudhuri R.R."/>
            <person name="La Ragione R."/>
            <person name="Hildebrand F."/>
            <person name="Pallen M.J."/>
        </authorList>
    </citation>
    <scope>NUCLEOTIDE SEQUENCE</scope>
    <source>
        <strain evidence="2">5790</strain>
    </source>
</reference>